<evidence type="ECO:0000256" key="1">
    <source>
        <dbReference type="ARBA" id="ARBA00001933"/>
    </source>
</evidence>
<dbReference type="STRING" id="573508.A0A1E3B278"/>
<protein>
    <recommendedName>
        <fullName evidence="7">Aminotransferase class I/classII large domain-containing protein</fullName>
    </recommendedName>
</protein>
<dbReference type="InterPro" id="IPR015422">
    <property type="entry name" value="PyrdxlP-dep_Trfase_small"/>
</dbReference>
<dbReference type="VEuPathDB" id="FungiDB:SI65_09519"/>
<dbReference type="Pfam" id="PF00155">
    <property type="entry name" value="Aminotran_1_2"/>
    <property type="match status" value="1"/>
</dbReference>
<comment type="similarity">
    <text evidence="2">Belongs to the class-I pyridoxal-phosphate-dependent aminotransferase family.</text>
</comment>
<evidence type="ECO:0000259" key="7">
    <source>
        <dbReference type="Pfam" id="PF00155"/>
    </source>
</evidence>
<dbReference type="OrthoDB" id="550424at2759"/>
<accession>A0A1E3B278</accession>
<comment type="caution">
    <text evidence="8">The sequence shown here is derived from an EMBL/GenBank/DDBJ whole genome shotgun (WGS) entry which is preliminary data.</text>
</comment>
<evidence type="ECO:0000256" key="3">
    <source>
        <dbReference type="ARBA" id="ARBA00011738"/>
    </source>
</evidence>
<name>A0A1E3B278_ASPCR</name>
<dbReference type="GO" id="GO:0030170">
    <property type="term" value="F:pyridoxal phosphate binding"/>
    <property type="evidence" value="ECO:0007669"/>
    <property type="project" value="InterPro"/>
</dbReference>
<dbReference type="Gene3D" id="3.90.1150.10">
    <property type="entry name" value="Aspartate Aminotransferase, domain 1"/>
    <property type="match status" value="1"/>
</dbReference>
<dbReference type="PANTHER" id="PTHR11879">
    <property type="entry name" value="ASPARTATE AMINOTRANSFERASE"/>
    <property type="match status" value="1"/>
</dbReference>
<reference evidence="8 9" key="1">
    <citation type="journal article" date="2016" name="BMC Genomics">
        <title>Comparative genomic and transcriptomic analyses of the Fuzhuan brick tea-fermentation fungus Aspergillus cristatus.</title>
        <authorList>
            <person name="Ge Y."/>
            <person name="Wang Y."/>
            <person name="Liu Y."/>
            <person name="Tan Y."/>
            <person name="Ren X."/>
            <person name="Zhang X."/>
            <person name="Hyde K.D."/>
            <person name="Liu Y."/>
            <person name="Liu Z."/>
        </authorList>
    </citation>
    <scope>NUCLEOTIDE SEQUENCE [LARGE SCALE GENOMIC DNA]</scope>
    <source>
        <strain evidence="8 9">GZAAS20.1005</strain>
    </source>
</reference>
<dbReference type="SUPFAM" id="SSF53383">
    <property type="entry name" value="PLP-dependent transferases"/>
    <property type="match status" value="1"/>
</dbReference>
<evidence type="ECO:0000256" key="2">
    <source>
        <dbReference type="ARBA" id="ARBA00007441"/>
    </source>
</evidence>
<evidence type="ECO:0000256" key="5">
    <source>
        <dbReference type="ARBA" id="ARBA00022679"/>
    </source>
</evidence>
<keyword evidence="9" id="KW-1185">Reference proteome</keyword>
<keyword evidence="5" id="KW-0808">Transferase</keyword>
<evidence type="ECO:0000313" key="8">
    <source>
        <dbReference type="EMBL" id="ODM15024.1"/>
    </source>
</evidence>
<dbReference type="InterPro" id="IPR004839">
    <property type="entry name" value="Aminotransferase_I/II_large"/>
</dbReference>
<dbReference type="InterPro" id="IPR015424">
    <property type="entry name" value="PyrdxlP-dep_Trfase"/>
</dbReference>
<proteinExistence type="inferred from homology"/>
<organism evidence="8 9">
    <name type="scientific">Aspergillus cristatus</name>
    <name type="common">Chinese Fuzhuan brick tea-fermentation fungus</name>
    <name type="synonym">Eurotium cristatum</name>
    <dbReference type="NCBI Taxonomy" id="573508"/>
    <lineage>
        <taxon>Eukaryota</taxon>
        <taxon>Fungi</taxon>
        <taxon>Dikarya</taxon>
        <taxon>Ascomycota</taxon>
        <taxon>Pezizomycotina</taxon>
        <taxon>Eurotiomycetes</taxon>
        <taxon>Eurotiomycetidae</taxon>
        <taxon>Eurotiales</taxon>
        <taxon>Aspergillaceae</taxon>
        <taxon>Aspergillus</taxon>
        <taxon>Aspergillus subgen. Aspergillus</taxon>
    </lineage>
</organism>
<dbReference type="InterPro" id="IPR015421">
    <property type="entry name" value="PyrdxlP-dep_Trfase_major"/>
</dbReference>
<keyword evidence="6" id="KW-0663">Pyridoxal phosphate</keyword>
<gene>
    <name evidence="8" type="ORF">SI65_09519</name>
</gene>
<dbReference type="CDD" id="cd00609">
    <property type="entry name" value="AAT_like"/>
    <property type="match status" value="1"/>
</dbReference>
<dbReference type="EMBL" id="JXNT01000019">
    <property type="protein sequence ID" value="ODM15024.1"/>
    <property type="molecule type" value="Genomic_DNA"/>
</dbReference>
<dbReference type="GO" id="GO:0006532">
    <property type="term" value="P:aspartate biosynthetic process"/>
    <property type="evidence" value="ECO:0007669"/>
    <property type="project" value="TreeGrafter"/>
</dbReference>
<comment type="cofactor">
    <cofactor evidence="1">
        <name>pyridoxal 5'-phosphate</name>
        <dbReference type="ChEBI" id="CHEBI:597326"/>
    </cofactor>
</comment>
<dbReference type="GO" id="GO:0005829">
    <property type="term" value="C:cytosol"/>
    <property type="evidence" value="ECO:0007669"/>
    <property type="project" value="TreeGrafter"/>
</dbReference>
<dbReference type="PRINTS" id="PR00799">
    <property type="entry name" value="TRANSAMINASE"/>
</dbReference>
<comment type="subunit">
    <text evidence="3">Homodimer.</text>
</comment>
<dbReference type="NCBIfam" id="NF006719">
    <property type="entry name" value="PRK09257.1"/>
    <property type="match status" value="1"/>
</dbReference>
<feature type="domain" description="Aminotransferase class I/classII large" evidence="7">
    <location>
        <begin position="29"/>
        <end position="398"/>
    </location>
</feature>
<dbReference type="FunFam" id="3.40.640.10:FF:000066">
    <property type="entry name" value="Aspartate aminotransferase"/>
    <property type="match status" value="1"/>
</dbReference>
<dbReference type="Gene3D" id="3.40.640.10">
    <property type="entry name" value="Type I PLP-dependent aspartate aminotransferase-like (Major domain)"/>
    <property type="match status" value="1"/>
</dbReference>
<dbReference type="AlphaFoldDB" id="A0A1E3B278"/>
<dbReference type="Proteomes" id="UP000094569">
    <property type="component" value="Unassembled WGS sequence"/>
</dbReference>
<evidence type="ECO:0000256" key="6">
    <source>
        <dbReference type="ARBA" id="ARBA00022898"/>
    </source>
</evidence>
<evidence type="ECO:0000313" key="9">
    <source>
        <dbReference type="Proteomes" id="UP000094569"/>
    </source>
</evidence>
<evidence type="ECO:0000256" key="4">
    <source>
        <dbReference type="ARBA" id="ARBA00022576"/>
    </source>
</evidence>
<dbReference type="GO" id="GO:0004069">
    <property type="term" value="F:L-aspartate:2-oxoglutarate aminotransferase activity"/>
    <property type="evidence" value="ECO:0007669"/>
    <property type="project" value="TreeGrafter"/>
</dbReference>
<dbReference type="PANTHER" id="PTHR11879:SF20">
    <property type="entry name" value="ASPARTATE AMINOTRANSFERASE"/>
    <property type="match status" value="1"/>
</dbReference>
<sequence length="409" mass="46091">MSRFQNIIDPPPDAAFSLVEAYAHDPFQQKVDLCPGFYRDENAQPWILPSVARAKELLHDDPTINHEHLPLSGHPDLVSGARRLVFGTENLDVFDRIASIQTIGGTGANHLGALFLSKTLRPANVWIPDPSWIAHPQIWEQLDGSTSVRFYPYFDKKDHSLNFNGMIHTLQNEASENDVVVLHGCAHNPTGIDITEEQWKEVAAICAEKRLLPLIDLAYQGFATGDLGNDAWPIRMLLKGGDVEFAVAQSFSKNFGLYGEHVGVFHLVTLSSEAKTKVTTQLERLQRSEITTAPSYGARIVSSVLEDENIRRQWQQDLLHMSDRMQAMRERLYRLLTELKTPGSWEHLLSEKGMFSLTSLSRQQANILREKYHVYMLPSGRLSVTGLTEFNVEYVAHSFDSVVKETATL</sequence>
<dbReference type="InterPro" id="IPR000796">
    <property type="entry name" value="Asp_trans"/>
</dbReference>
<keyword evidence="4" id="KW-0032">Aminotransferase</keyword>